<evidence type="ECO:0000259" key="1">
    <source>
        <dbReference type="PROSITE" id="PS50125"/>
    </source>
</evidence>
<dbReference type="RefSeq" id="WP_201724308.1">
    <property type="nucleotide sequence ID" value="NZ_LUUB01000103.1"/>
</dbReference>
<dbReference type="Gene3D" id="1.25.40.10">
    <property type="entry name" value="Tetratricopeptide repeat domain"/>
    <property type="match status" value="2"/>
</dbReference>
<dbReference type="AlphaFoldDB" id="A0A176YBL7"/>
<dbReference type="InterPro" id="IPR019734">
    <property type="entry name" value="TPR_rpt"/>
</dbReference>
<dbReference type="CDD" id="cd07302">
    <property type="entry name" value="CHD"/>
    <property type="match status" value="1"/>
</dbReference>
<proteinExistence type="predicted"/>
<dbReference type="STRING" id="1505087.AYJ54_28285"/>
<comment type="caution">
    <text evidence="2">The sequence shown here is derived from an EMBL/GenBank/DDBJ whole genome shotgun (WGS) entry which is preliminary data.</text>
</comment>
<dbReference type="GO" id="GO:0006171">
    <property type="term" value="P:cAMP biosynthetic process"/>
    <property type="evidence" value="ECO:0007669"/>
    <property type="project" value="TreeGrafter"/>
</dbReference>
<keyword evidence="3" id="KW-1185">Reference proteome</keyword>
<name>A0A176YBL7_9BRAD</name>
<reference evidence="2 3" key="1">
    <citation type="submission" date="2016-03" db="EMBL/GenBank/DDBJ databases">
        <title>Draft Genome Sequence of the Strain BR 10245 (Bradyrhizobium sp.) isolated from nodules of Centrolobium paraense.</title>
        <authorList>
            <person name="Simoes-Araujo J.L.Sr."/>
            <person name="Barauna A.C."/>
            <person name="Silva K."/>
            <person name="Zilli J.E."/>
        </authorList>
    </citation>
    <scope>NUCLEOTIDE SEQUENCE [LARGE SCALE GENOMIC DNA]</scope>
    <source>
        <strain evidence="2 3">BR 10245</strain>
    </source>
</reference>
<dbReference type="GO" id="GO:0035556">
    <property type="term" value="P:intracellular signal transduction"/>
    <property type="evidence" value="ECO:0007669"/>
    <property type="project" value="InterPro"/>
</dbReference>
<dbReference type="Gene3D" id="3.30.70.1230">
    <property type="entry name" value="Nucleotide cyclase"/>
    <property type="match status" value="1"/>
</dbReference>
<dbReference type="GO" id="GO:0004016">
    <property type="term" value="F:adenylate cyclase activity"/>
    <property type="evidence" value="ECO:0007669"/>
    <property type="project" value="UniProtKB-ARBA"/>
</dbReference>
<dbReference type="SUPFAM" id="SSF55073">
    <property type="entry name" value="Nucleotide cyclase"/>
    <property type="match status" value="1"/>
</dbReference>
<dbReference type="InterPro" id="IPR050697">
    <property type="entry name" value="Adenylyl/Guanylyl_Cyclase_3/4"/>
</dbReference>
<accession>A0A176YBL7</accession>
<protein>
    <recommendedName>
        <fullName evidence="1">Guanylate cyclase domain-containing protein</fullName>
    </recommendedName>
</protein>
<dbReference type="EMBL" id="LUUB01000103">
    <property type="protein sequence ID" value="OAF01538.1"/>
    <property type="molecule type" value="Genomic_DNA"/>
</dbReference>
<sequence length="535" mass="58749">MKNTGDGFLAEFPSAVEAVRAAIQFQARINELAIGDAEESRILFRVGLNIGDVIVEAHDIFGDGVNIAARLEGIAEPGGICISQTVFNHARNKVAFDVEEAGEQILKNIARPVHVYRIIIDPVRRTATPKPDVPALSLPDKPSVAVLPLTNMSGDPEQEFVSDGIAEDVITALSRYPSLFVIARNSSFTYKGRAVDVRQVGRELGVRYVLEGSVRKAGNRIRVTAQLIEAATSNHVWAERYDRDLADVFAMQDELTEALTTALAPAIADAELRRAMRRPPGSLDAWAAYQRGLWHLSKATADDDETAEKFFRQAIELDPTFGGSYSALALYQLQAAALYQKIDLRDAQHSAETLARRAVALDGADAEARSCLGWALQARGEAYDALAEIEQALSMSPNLAIAHGHRGATLIFARRPKEGLAALNACLRFDPRDPYLAVRLLHIACGHYFCGEYEASIEAAKRLILSYPEFPMIYRWSAAALGQLGRTTEAKEELEKAISRAPGAFDMYVRKRAPWFRPEDHAHLVEGLCKAGWKG</sequence>
<dbReference type="SMART" id="SM00028">
    <property type="entry name" value="TPR"/>
    <property type="match status" value="5"/>
</dbReference>
<dbReference type="InterPro" id="IPR029787">
    <property type="entry name" value="Nucleotide_cyclase"/>
</dbReference>
<evidence type="ECO:0000313" key="2">
    <source>
        <dbReference type="EMBL" id="OAF01538.1"/>
    </source>
</evidence>
<dbReference type="PANTHER" id="PTHR43081:SF19">
    <property type="entry name" value="PH-SENSITIVE ADENYLATE CYCLASE RV1264"/>
    <property type="match status" value="1"/>
</dbReference>
<feature type="domain" description="Guanylate cyclase" evidence="1">
    <location>
        <begin position="1"/>
        <end position="72"/>
    </location>
</feature>
<dbReference type="PANTHER" id="PTHR43081">
    <property type="entry name" value="ADENYLATE CYCLASE, TERMINAL-DIFFERENTIATION SPECIFIC-RELATED"/>
    <property type="match status" value="1"/>
</dbReference>
<dbReference type="Pfam" id="PF13181">
    <property type="entry name" value="TPR_8"/>
    <property type="match status" value="1"/>
</dbReference>
<dbReference type="InterPro" id="IPR001054">
    <property type="entry name" value="A/G_cyclase"/>
</dbReference>
<evidence type="ECO:0000313" key="3">
    <source>
        <dbReference type="Proteomes" id="UP000076959"/>
    </source>
</evidence>
<organism evidence="2 3">
    <name type="scientific">Bradyrhizobium centrolobii</name>
    <dbReference type="NCBI Taxonomy" id="1505087"/>
    <lineage>
        <taxon>Bacteria</taxon>
        <taxon>Pseudomonadati</taxon>
        <taxon>Pseudomonadota</taxon>
        <taxon>Alphaproteobacteria</taxon>
        <taxon>Hyphomicrobiales</taxon>
        <taxon>Nitrobacteraceae</taxon>
        <taxon>Bradyrhizobium</taxon>
    </lineage>
</organism>
<dbReference type="Proteomes" id="UP000076959">
    <property type="component" value="Unassembled WGS sequence"/>
</dbReference>
<dbReference type="InterPro" id="IPR011990">
    <property type="entry name" value="TPR-like_helical_dom_sf"/>
</dbReference>
<dbReference type="PROSITE" id="PS50125">
    <property type="entry name" value="GUANYLATE_CYCLASE_2"/>
    <property type="match status" value="1"/>
</dbReference>
<dbReference type="SUPFAM" id="SSF48452">
    <property type="entry name" value="TPR-like"/>
    <property type="match status" value="1"/>
</dbReference>
<gene>
    <name evidence="2" type="ORF">AYJ54_28285</name>
</gene>
<dbReference type="Pfam" id="PF00211">
    <property type="entry name" value="Guanylate_cyc"/>
    <property type="match status" value="1"/>
</dbReference>
<dbReference type="Gene3D" id="3.40.50.10070">
    <property type="entry name" value="TolB, N-terminal domain"/>
    <property type="match status" value="1"/>
</dbReference>